<sequence>MRPNISGMDRNQKPTIWCLEALLASDPARQVVTREFTKHSSTTSVRYHVTNVHSLRVDDDEAGSINLKNTKRVPDHMSPNLCLAKLVVLDRIPFCVLAKSTETQKRMKIARGLKIPATEKRMKQMAMSFDEEIMPEIKKRLKEEKDSGRKFCLSLDEWTSCGSKRYLCLNVHTANKAYAVGMIRINGSVTVSDIIQIILEKFELFELDMKSDDHDMIC</sequence>
<evidence type="ECO:0000313" key="2">
    <source>
        <dbReference type="Proteomes" id="UP000054632"/>
    </source>
</evidence>
<gene>
    <name evidence="1" type="ORF">T4A_643</name>
</gene>
<evidence type="ECO:0000313" key="1">
    <source>
        <dbReference type="EMBL" id="KRY73859.1"/>
    </source>
</evidence>
<dbReference type="Proteomes" id="UP000054632">
    <property type="component" value="Unassembled WGS sequence"/>
</dbReference>
<dbReference type="EMBL" id="JYDR01000030">
    <property type="protein sequence ID" value="KRY73859.1"/>
    <property type="molecule type" value="Genomic_DNA"/>
</dbReference>
<proteinExistence type="predicted"/>
<name>A0A0V1ELL1_TRIPS</name>
<organism evidence="1 2">
    <name type="scientific">Trichinella pseudospiralis</name>
    <name type="common">Parasitic roundworm</name>
    <dbReference type="NCBI Taxonomy" id="6337"/>
    <lineage>
        <taxon>Eukaryota</taxon>
        <taxon>Metazoa</taxon>
        <taxon>Ecdysozoa</taxon>
        <taxon>Nematoda</taxon>
        <taxon>Enoplea</taxon>
        <taxon>Dorylaimia</taxon>
        <taxon>Trichinellida</taxon>
        <taxon>Trichinellidae</taxon>
        <taxon>Trichinella</taxon>
    </lineage>
</organism>
<comment type="caution">
    <text evidence="1">The sequence shown here is derived from an EMBL/GenBank/DDBJ whole genome shotgun (WGS) entry which is preliminary data.</text>
</comment>
<reference evidence="1 2" key="1">
    <citation type="submission" date="2015-01" db="EMBL/GenBank/DDBJ databases">
        <title>Evolution of Trichinella species and genotypes.</title>
        <authorList>
            <person name="Korhonen P.K."/>
            <person name="Edoardo P."/>
            <person name="Giuseppe L.R."/>
            <person name="Gasser R.B."/>
        </authorList>
    </citation>
    <scope>NUCLEOTIDE SEQUENCE [LARGE SCALE GENOMIC DNA]</scope>
    <source>
        <strain evidence="1">ISS13</strain>
    </source>
</reference>
<evidence type="ECO:0008006" key="3">
    <source>
        <dbReference type="Google" id="ProtNLM"/>
    </source>
</evidence>
<protein>
    <recommendedName>
        <fullName evidence="3">DUF659 domain-containing protein</fullName>
    </recommendedName>
</protein>
<accession>A0A0V1ELL1</accession>
<dbReference type="AlphaFoldDB" id="A0A0V1ELL1"/>